<keyword evidence="2" id="KW-1185">Reference proteome</keyword>
<accession>A0ABT7L340</accession>
<sequence>MRKLTSFILIAVLSLSFIGLSTISISAEHDHGKTPKYKEVKLTDEQTEELKVLYEDLVNQRKGIINKYLEFGVLTEEDATKIKGHLDTFYEKMEEDRFIPKWEKHHKKTAE</sequence>
<name>A0ABT7L340_9BACI</name>
<dbReference type="RefSeq" id="WP_285929812.1">
    <property type="nucleotide sequence ID" value="NZ_JASTZU010000003.1"/>
</dbReference>
<gene>
    <name evidence="1" type="ORF">QQS35_00815</name>
</gene>
<protein>
    <submittedName>
        <fullName evidence="1">YckD family protein</fullName>
    </submittedName>
</protein>
<dbReference type="Pfam" id="PF10925">
    <property type="entry name" value="DUF2680"/>
    <property type="match status" value="1"/>
</dbReference>
<comment type="caution">
    <text evidence="1">The sequence shown here is derived from an EMBL/GenBank/DDBJ whole genome shotgun (WGS) entry which is preliminary data.</text>
</comment>
<dbReference type="Proteomes" id="UP001235343">
    <property type="component" value="Unassembled WGS sequence"/>
</dbReference>
<evidence type="ECO:0000313" key="2">
    <source>
        <dbReference type="Proteomes" id="UP001235343"/>
    </source>
</evidence>
<organism evidence="1 2">
    <name type="scientific">Aquibacillus rhizosphaerae</name>
    <dbReference type="NCBI Taxonomy" id="3051431"/>
    <lineage>
        <taxon>Bacteria</taxon>
        <taxon>Bacillati</taxon>
        <taxon>Bacillota</taxon>
        <taxon>Bacilli</taxon>
        <taxon>Bacillales</taxon>
        <taxon>Bacillaceae</taxon>
        <taxon>Aquibacillus</taxon>
    </lineage>
</organism>
<evidence type="ECO:0000313" key="1">
    <source>
        <dbReference type="EMBL" id="MDL4839016.1"/>
    </source>
</evidence>
<proteinExistence type="predicted"/>
<dbReference type="InterPro" id="IPR024485">
    <property type="entry name" value="DUF2680"/>
</dbReference>
<reference evidence="1 2" key="1">
    <citation type="submission" date="2023-06" db="EMBL/GenBank/DDBJ databases">
        <title>Aquibacillus rhizosphaerae LR5S19.</title>
        <authorList>
            <person name="Sun J.-Q."/>
        </authorList>
    </citation>
    <scope>NUCLEOTIDE SEQUENCE [LARGE SCALE GENOMIC DNA]</scope>
    <source>
        <strain evidence="1 2">LR5S19</strain>
    </source>
</reference>
<dbReference type="EMBL" id="JASTZU010000003">
    <property type="protein sequence ID" value="MDL4839016.1"/>
    <property type="molecule type" value="Genomic_DNA"/>
</dbReference>